<dbReference type="AlphaFoldDB" id="M4B7P5"/>
<dbReference type="Proteomes" id="UP000011713">
    <property type="component" value="Unassembled WGS sequence"/>
</dbReference>
<sequence>MLNVAMSNFKHEEWSDKAQQKQTGLDQTNEALTTVVQDAREAVQTARMSIQELPFDQLMKETTGGLKCAAEGIGDFAKKVMVEITNMAPVQAEVAPIPEMPRQSTAIMVFEKATEVLVAGASDREWYQVTEQDWTSAQVEEAPVVVEPVVAGPVLIATPVVVKPVVAAPSDYVIKWSKKLFIVPIIFSGVETSKVMDRL</sequence>
<dbReference type="eggNOG" id="ENOG502QUS1">
    <property type="taxonomic scope" value="Eukaryota"/>
</dbReference>
<reference evidence="1" key="2">
    <citation type="submission" date="2015-06" db="UniProtKB">
        <authorList>
            <consortium name="EnsemblProtists"/>
        </authorList>
    </citation>
    <scope>IDENTIFICATION</scope>
    <source>
        <strain evidence="1">Emoy2</strain>
    </source>
</reference>
<name>M4B7P5_HYAAE</name>
<dbReference type="VEuPathDB" id="FungiDB:HpaG802297"/>
<accession>M4B7P5</accession>
<evidence type="ECO:0000313" key="1">
    <source>
        <dbReference type="EnsemblProtists" id="HpaP802297"/>
    </source>
</evidence>
<protein>
    <submittedName>
        <fullName evidence="1">Uncharacterized protein</fullName>
    </submittedName>
</protein>
<dbReference type="HOGENOM" id="CLU_1423995_0_0_1"/>
<reference evidence="2" key="1">
    <citation type="journal article" date="2010" name="Science">
        <title>Signatures of adaptation to obligate biotrophy in the Hyaloperonospora arabidopsidis genome.</title>
        <authorList>
            <person name="Baxter L."/>
            <person name="Tripathy S."/>
            <person name="Ishaque N."/>
            <person name="Boot N."/>
            <person name="Cabral A."/>
            <person name="Kemen E."/>
            <person name="Thines M."/>
            <person name="Ah-Fong A."/>
            <person name="Anderson R."/>
            <person name="Badejoko W."/>
            <person name="Bittner-Eddy P."/>
            <person name="Boore J.L."/>
            <person name="Chibucos M.C."/>
            <person name="Coates M."/>
            <person name="Dehal P."/>
            <person name="Delehaunty K."/>
            <person name="Dong S."/>
            <person name="Downton P."/>
            <person name="Dumas B."/>
            <person name="Fabro G."/>
            <person name="Fronick C."/>
            <person name="Fuerstenberg S.I."/>
            <person name="Fulton L."/>
            <person name="Gaulin E."/>
            <person name="Govers F."/>
            <person name="Hughes L."/>
            <person name="Humphray S."/>
            <person name="Jiang R.H."/>
            <person name="Judelson H."/>
            <person name="Kamoun S."/>
            <person name="Kyung K."/>
            <person name="Meijer H."/>
            <person name="Minx P."/>
            <person name="Morris P."/>
            <person name="Nelson J."/>
            <person name="Phuntumart V."/>
            <person name="Qutob D."/>
            <person name="Rehmany A."/>
            <person name="Rougon-Cardoso A."/>
            <person name="Ryden P."/>
            <person name="Torto-Alalibo T."/>
            <person name="Studholme D."/>
            <person name="Wang Y."/>
            <person name="Win J."/>
            <person name="Wood J."/>
            <person name="Clifton S.W."/>
            <person name="Rogers J."/>
            <person name="Van den Ackerveken G."/>
            <person name="Jones J.D."/>
            <person name="McDowell J.M."/>
            <person name="Beynon J."/>
            <person name="Tyler B.M."/>
        </authorList>
    </citation>
    <scope>NUCLEOTIDE SEQUENCE [LARGE SCALE GENOMIC DNA]</scope>
    <source>
        <strain evidence="2">Emoy2</strain>
    </source>
</reference>
<proteinExistence type="predicted"/>
<evidence type="ECO:0000313" key="2">
    <source>
        <dbReference type="Proteomes" id="UP000011713"/>
    </source>
</evidence>
<dbReference type="EMBL" id="JH597876">
    <property type="status" value="NOT_ANNOTATED_CDS"/>
    <property type="molecule type" value="Genomic_DNA"/>
</dbReference>
<dbReference type="EnsemblProtists" id="HpaT802297">
    <property type="protein sequence ID" value="HpaP802297"/>
    <property type="gene ID" value="HpaG802297"/>
</dbReference>
<keyword evidence="2" id="KW-1185">Reference proteome</keyword>
<organism evidence="1 2">
    <name type="scientific">Hyaloperonospora arabidopsidis (strain Emoy2)</name>
    <name type="common">Downy mildew agent</name>
    <name type="synonym">Peronospora arabidopsidis</name>
    <dbReference type="NCBI Taxonomy" id="559515"/>
    <lineage>
        <taxon>Eukaryota</taxon>
        <taxon>Sar</taxon>
        <taxon>Stramenopiles</taxon>
        <taxon>Oomycota</taxon>
        <taxon>Peronosporomycetes</taxon>
        <taxon>Peronosporales</taxon>
        <taxon>Peronosporaceae</taxon>
        <taxon>Hyaloperonospora</taxon>
    </lineage>
</organism>
<dbReference type="InParanoid" id="M4B7P5"/>
<dbReference type="STRING" id="559515.M4B7P5"/>